<feature type="domain" description="RapZ-like N-terminal" evidence="5">
    <location>
        <begin position="23"/>
        <end position="175"/>
    </location>
</feature>
<keyword evidence="1 4" id="KW-0547">Nucleotide-binding</keyword>
<dbReference type="HAMAP" id="MF_00636">
    <property type="entry name" value="RapZ_like"/>
    <property type="match status" value="1"/>
</dbReference>
<accession>A0ABU1JFQ9</accession>
<sequence>MTDSTPGAGAEGEFTPVKPQESELLVVTGMSGAGRSTAANALEDHGWYVVENLPPQMLSTLADLVARTPQALPKLAVVVDVRGKAFFSDIRDSLNTLAASGISYRVLFLDASDGTLVRRFEQGRRPHPLQGDGRMLDGIAAEREALALLRDAADIVVDTSDLNVHELASQVTGLFSDSGPVVLRLTVMSFGFKYGLPVDANYVADVRFLPNPHWVPQLRPHTGLDQDVSDFVLAENGANEFISLYVKALEPVLEGYRRENKHYATIAVGCTGGKHRSVAVAVELAKRLAQLPRVSVSTKHRDLGRE</sequence>
<dbReference type="InterPro" id="IPR005337">
    <property type="entry name" value="RapZ-like"/>
</dbReference>
<dbReference type="PANTHER" id="PTHR30448">
    <property type="entry name" value="RNASE ADAPTER PROTEIN RAPZ"/>
    <property type="match status" value="1"/>
</dbReference>
<protein>
    <submittedName>
        <fullName evidence="7">UPF0042 nucleotide-binding protein</fullName>
    </submittedName>
</protein>
<gene>
    <name evidence="7" type="ORF">JOE69_003517</name>
</gene>
<evidence type="ECO:0000313" key="7">
    <source>
        <dbReference type="EMBL" id="MDR6271279.1"/>
    </source>
</evidence>
<evidence type="ECO:0000256" key="1">
    <source>
        <dbReference type="ARBA" id="ARBA00022741"/>
    </source>
</evidence>
<reference evidence="7 8" key="1">
    <citation type="submission" date="2023-07" db="EMBL/GenBank/DDBJ databases">
        <title>Sequencing the genomes of 1000 actinobacteria strains.</title>
        <authorList>
            <person name="Klenk H.-P."/>
        </authorList>
    </citation>
    <scope>NUCLEOTIDE SEQUENCE [LARGE SCALE GENOMIC DNA]</scope>
    <source>
        <strain evidence="7 8">DSM 14555</strain>
    </source>
</reference>
<dbReference type="SUPFAM" id="SSF52540">
    <property type="entry name" value="P-loop containing nucleoside triphosphate hydrolases"/>
    <property type="match status" value="1"/>
</dbReference>
<organism evidence="7 8">
    <name type="scientific">Arthrobacter russicus</name>
    <dbReference type="NCBI Taxonomy" id="172040"/>
    <lineage>
        <taxon>Bacteria</taxon>
        <taxon>Bacillati</taxon>
        <taxon>Actinomycetota</taxon>
        <taxon>Actinomycetes</taxon>
        <taxon>Micrococcales</taxon>
        <taxon>Micrococcaceae</taxon>
        <taxon>Arthrobacter</taxon>
    </lineage>
</organism>
<dbReference type="PANTHER" id="PTHR30448:SF0">
    <property type="entry name" value="RNASE ADAPTER PROTEIN RAPZ"/>
    <property type="match status" value="1"/>
</dbReference>
<dbReference type="InterPro" id="IPR027417">
    <property type="entry name" value="P-loop_NTPase"/>
</dbReference>
<keyword evidence="2 4" id="KW-0067">ATP-binding</keyword>
<evidence type="ECO:0000256" key="3">
    <source>
        <dbReference type="ARBA" id="ARBA00023134"/>
    </source>
</evidence>
<dbReference type="InterPro" id="IPR053930">
    <property type="entry name" value="RapZ-like_N"/>
</dbReference>
<dbReference type="RefSeq" id="WP_296361659.1">
    <property type="nucleotide sequence ID" value="NZ_BAAAHY010000006.1"/>
</dbReference>
<dbReference type="EMBL" id="JAVDQF010000001">
    <property type="protein sequence ID" value="MDR6271279.1"/>
    <property type="molecule type" value="Genomic_DNA"/>
</dbReference>
<dbReference type="NCBIfam" id="NF003828">
    <property type="entry name" value="PRK05416.1"/>
    <property type="match status" value="1"/>
</dbReference>
<evidence type="ECO:0000259" key="6">
    <source>
        <dbReference type="Pfam" id="PF22740"/>
    </source>
</evidence>
<dbReference type="Pfam" id="PF22740">
    <property type="entry name" value="PapZ_C"/>
    <property type="match status" value="1"/>
</dbReference>
<evidence type="ECO:0000313" key="8">
    <source>
        <dbReference type="Proteomes" id="UP001185069"/>
    </source>
</evidence>
<proteinExistence type="inferred from homology"/>
<dbReference type="Pfam" id="PF03668">
    <property type="entry name" value="RapZ-like_N"/>
    <property type="match status" value="1"/>
</dbReference>
<dbReference type="Proteomes" id="UP001185069">
    <property type="component" value="Unassembled WGS sequence"/>
</dbReference>
<comment type="caution">
    <text evidence="7">The sequence shown here is derived from an EMBL/GenBank/DDBJ whole genome shotgun (WGS) entry which is preliminary data.</text>
</comment>
<dbReference type="PIRSF" id="PIRSF005052">
    <property type="entry name" value="P-loopkin"/>
    <property type="match status" value="1"/>
</dbReference>
<dbReference type="InterPro" id="IPR053931">
    <property type="entry name" value="RapZ_C"/>
</dbReference>
<evidence type="ECO:0000259" key="5">
    <source>
        <dbReference type="Pfam" id="PF03668"/>
    </source>
</evidence>
<feature type="domain" description="RapZ C-terminal" evidence="6">
    <location>
        <begin position="184"/>
        <end position="303"/>
    </location>
</feature>
<keyword evidence="8" id="KW-1185">Reference proteome</keyword>
<dbReference type="Gene3D" id="3.40.50.300">
    <property type="entry name" value="P-loop containing nucleotide triphosphate hydrolases"/>
    <property type="match status" value="1"/>
</dbReference>
<evidence type="ECO:0000256" key="4">
    <source>
        <dbReference type="HAMAP-Rule" id="MF_00636"/>
    </source>
</evidence>
<evidence type="ECO:0000256" key="2">
    <source>
        <dbReference type="ARBA" id="ARBA00022840"/>
    </source>
</evidence>
<feature type="binding site" evidence="4">
    <location>
        <begin position="80"/>
        <end position="83"/>
    </location>
    <ligand>
        <name>GTP</name>
        <dbReference type="ChEBI" id="CHEBI:37565"/>
    </ligand>
</feature>
<name>A0ABU1JFQ9_9MICC</name>
<keyword evidence="3 4" id="KW-0342">GTP-binding</keyword>
<feature type="binding site" evidence="4">
    <location>
        <begin position="29"/>
        <end position="36"/>
    </location>
    <ligand>
        <name>ATP</name>
        <dbReference type="ChEBI" id="CHEBI:30616"/>
    </ligand>
</feature>